<feature type="region of interest" description="Disordered" evidence="8">
    <location>
        <begin position="1"/>
        <end position="24"/>
    </location>
</feature>
<dbReference type="PANTHER" id="PTHR10745">
    <property type="entry name" value="GLYCYL-TRNA SYNTHETASE/DNA POLYMERASE SUBUNIT GAMMA-2"/>
    <property type="match status" value="1"/>
</dbReference>
<evidence type="ECO:0000259" key="9">
    <source>
        <dbReference type="PROSITE" id="PS50862"/>
    </source>
</evidence>
<keyword evidence="11" id="KW-1185">Reference proteome</keyword>
<dbReference type="AlphaFoldDB" id="A0A812UVT8"/>
<dbReference type="GO" id="GO:0005524">
    <property type="term" value="F:ATP binding"/>
    <property type="evidence" value="ECO:0007669"/>
    <property type="project" value="UniProtKB-KW"/>
</dbReference>
<evidence type="ECO:0000256" key="8">
    <source>
        <dbReference type="SAM" id="MobiDB-lite"/>
    </source>
</evidence>
<dbReference type="InterPro" id="IPR045864">
    <property type="entry name" value="aa-tRNA-synth_II/BPL/LPL"/>
</dbReference>
<keyword evidence="5" id="KW-0067">ATP-binding</keyword>
<dbReference type="Gene3D" id="3.30.930.10">
    <property type="entry name" value="Bira Bifunctional Protein, Domain 2"/>
    <property type="match status" value="1"/>
</dbReference>
<dbReference type="PRINTS" id="PR01043">
    <property type="entry name" value="TRNASYNTHGLY"/>
</dbReference>
<evidence type="ECO:0000256" key="4">
    <source>
        <dbReference type="ARBA" id="ARBA00022741"/>
    </source>
</evidence>
<dbReference type="InterPro" id="IPR004154">
    <property type="entry name" value="Anticodon-bd"/>
</dbReference>
<feature type="domain" description="Aminoacyl-transfer RNA synthetases class-II family profile" evidence="9">
    <location>
        <begin position="244"/>
        <end position="492"/>
    </location>
</feature>
<dbReference type="InterPro" id="IPR033731">
    <property type="entry name" value="GlyRS-like_core"/>
</dbReference>
<dbReference type="PANTHER" id="PTHR10745:SF8">
    <property type="entry name" value="DNA POLYMERASE SUBUNIT GAMMA-2, MITOCHONDRIAL"/>
    <property type="match status" value="1"/>
</dbReference>
<sequence length="596" mass="66642">MDPRIVWTAPGKEPPRPTRLAGHGVGGGAWAHTRGFASRFASGTSLMPLGLSFVHLAGGLAAGKLAARMTRKAKQVRCLWPRSGGARHVACASGAGDFEYLMDLEGFVSLCKRRGFVFPSGEIYGGYSGFFDYGPLGAELKNNLKKMWWRRMVHGRDDVIGLDSAIVTTPSVHQASGHVDNFSDPMVDCKESKQRFRADQLMWAKVELEDEGDVGYVSMVEDGNVEAALNKAAKKLAEGKKMKPLIIKDMTEASEEEVALIPSPATKKPGSLTGARAFNLMFETTVGPYSDAGSKSYLRPETAQGIFVNYKQVSYVMRQKVPFGIAQIGKAFRNEITPRQFLFRSREFEQMEIEYFIDPDADFRAVQEEWIEEMWNFLKAVGLKECLMDREVHEGDKLAHYARACTDIIFRYPFGTQELLGVAARGEYDLQQHAQASGQSMEYQVPGQKRKFVPHVIEPSLGIDRLFLALLCSAYDEDVVGDEKRSLLRFHPCVAPITCAVFPLMKKPPALVEKAQALAKQLRQRGWNVLYDQAGTIGKRYRRMDEVGTPFCCTVDFDTLEDDTVTVRRRDDPLEVSRMPIDAVARFLDDECQLPM</sequence>
<comment type="similarity">
    <text evidence="1">Belongs to the class-II aminoacyl-tRNA synthetase family.</text>
</comment>
<dbReference type="GO" id="GO:0005739">
    <property type="term" value="C:mitochondrion"/>
    <property type="evidence" value="ECO:0007669"/>
    <property type="project" value="TreeGrafter"/>
</dbReference>
<dbReference type="NCBIfam" id="TIGR00389">
    <property type="entry name" value="glyS_dimeric"/>
    <property type="match status" value="1"/>
</dbReference>
<evidence type="ECO:0000256" key="3">
    <source>
        <dbReference type="ARBA" id="ARBA00022598"/>
    </source>
</evidence>
<dbReference type="InterPro" id="IPR006195">
    <property type="entry name" value="aa-tRNA-synth_II"/>
</dbReference>
<dbReference type="InterPro" id="IPR027031">
    <property type="entry name" value="Gly-tRNA_synthase/POLG2"/>
</dbReference>
<keyword evidence="4" id="KW-0547">Nucleotide-binding</keyword>
<evidence type="ECO:0000256" key="7">
    <source>
        <dbReference type="ARBA" id="ARBA00023146"/>
    </source>
</evidence>
<evidence type="ECO:0000256" key="5">
    <source>
        <dbReference type="ARBA" id="ARBA00022840"/>
    </source>
</evidence>
<evidence type="ECO:0000256" key="1">
    <source>
        <dbReference type="ARBA" id="ARBA00008226"/>
    </source>
</evidence>
<dbReference type="CDD" id="cd00774">
    <property type="entry name" value="GlyRS-like_core"/>
    <property type="match status" value="1"/>
</dbReference>
<dbReference type="Pfam" id="PF03129">
    <property type="entry name" value="HGTP_anticodon"/>
    <property type="match status" value="1"/>
</dbReference>
<dbReference type="PROSITE" id="PS50862">
    <property type="entry name" value="AA_TRNA_LIGASE_II"/>
    <property type="match status" value="1"/>
</dbReference>
<dbReference type="GO" id="GO:0006426">
    <property type="term" value="P:glycyl-tRNA aminoacylation"/>
    <property type="evidence" value="ECO:0007669"/>
    <property type="project" value="InterPro"/>
</dbReference>
<dbReference type="NCBIfam" id="NF003211">
    <property type="entry name" value="PRK04173.1"/>
    <property type="match status" value="1"/>
</dbReference>
<dbReference type="SUPFAM" id="SSF52954">
    <property type="entry name" value="Class II aaRS ABD-related"/>
    <property type="match status" value="1"/>
</dbReference>
<dbReference type="Gene3D" id="3.40.50.800">
    <property type="entry name" value="Anticodon-binding domain"/>
    <property type="match status" value="1"/>
</dbReference>
<dbReference type="CDD" id="cd00858">
    <property type="entry name" value="GlyRS_anticodon"/>
    <property type="match status" value="1"/>
</dbReference>
<keyword evidence="6" id="KW-0648">Protein biosynthesis</keyword>
<dbReference type="Pfam" id="PF00587">
    <property type="entry name" value="tRNA-synt_2b"/>
    <property type="match status" value="1"/>
</dbReference>
<evidence type="ECO:0000256" key="2">
    <source>
        <dbReference type="ARBA" id="ARBA00012829"/>
    </source>
</evidence>
<dbReference type="InterPro" id="IPR002314">
    <property type="entry name" value="aa-tRNA-synt_IIb"/>
</dbReference>
<dbReference type="SUPFAM" id="SSF55681">
    <property type="entry name" value="Class II aaRS and biotin synthetases"/>
    <property type="match status" value="1"/>
</dbReference>
<name>A0A812UVT8_9DINO</name>
<dbReference type="Proteomes" id="UP000604046">
    <property type="component" value="Unassembled WGS sequence"/>
</dbReference>
<gene>
    <name evidence="10" type="primary">glyQS</name>
    <name evidence="10" type="ORF">SNAT2548_LOCUS33446</name>
</gene>
<evidence type="ECO:0000313" key="11">
    <source>
        <dbReference type="Proteomes" id="UP000604046"/>
    </source>
</evidence>
<dbReference type="GO" id="GO:0006264">
    <property type="term" value="P:mitochondrial DNA replication"/>
    <property type="evidence" value="ECO:0007669"/>
    <property type="project" value="TreeGrafter"/>
</dbReference>
<accession>A0A812UVT8</accession>
<comment type="caution">
    <text evidence="10">The sequence shown here is derived from an EMBL/GenBank/DDBJ whole genome shotgun (WGS) entry which is preliminary data.</text>
</comment>
<dbReference type="EC" id="6.1.1.14" evidence="2"/>
<keyword evidence="7" id="KW-0030">Aminoacyl-tRNA synthetase</keyword>
<dbReference type="InterPro" id="IPR002315">
    <property type="entry name" value="tRNA-synt_gly"/>
</dbReference>
<evidence type="ECO:0000256" key="6">
    <source>
        <dbReference type="ARBA" id="ARBA00022917"/>
    </source>
</evidence>
<dbReference type="EMBL" id="CAJNDS010002757">
    <property type="protein sequence ID" value="CAE7586727.1"/>
    <property type="molecule type" value="Genomic_DNA"/>
</dbReference>
<dbReference type="GO" id="GO:0004820">
    <property type="term" value="F:glycine-tRNA ligase activity"/>
    <property type="evidence" value="ECO:0007669"/>
    <property type="project" value="UniProtKB-EC"/>
</dbReference>
<keyword evidence="3" id="KW-0436">Ligase</keyword>
<proteinExistence type="inferred from homology"/>
<organism evidence="10 11">
    <name type="scientific">Symbiodinium natans</name>
    <dbReference type="NCBI Taxonomy" id="878477"/>
    <lineage>
        <taxon>Eukaryota</taxon>
        <taxon>Sar</taxon>
        <taxon>Alveolata</taxon>
        <taxon>Dinophyceae</taxon>
        <taxon>Suessiales</taxon>
        <taxon>Symbiodiniaceae</taxon>
        <taxon>Symbiodinium</taxon>
    </lineage>
</organism>
<dbReference type="InterPro" id="IPR036621">
    <property type="entry name" value="Anticodon-bd_dom_sf"/>
</dbReference>
<reference evidence="10" key="1">
    <citation type="submission" date="2021-02" db="EMBL/GenBank/DDBJ databases">
        <authorList>
            <person name="Dougan E. K."/>
            <person name="Rhodes N."/>
            <person name="Thang M."/>
            <person name="Chan C."/>
        </authorList>
    </citation>
    <scope>NUCLEOTIDE SEQUENCE</scope>
</reference>
<protein>
    <recommendedName>
        <fullName evidence="2">glycine--tRNA ligase</fullName>
        <ecNumber evidence="2">6.1.1.14</ecNumber>
    </recommendedName>
</protein>
<dbReference type="OrthoDB" id="57698at2759"/>
<evidence type="ECO:0000313" key="10">
    <source>
        <dbReference type="EMBL" id="CAE7586727.1"/>
    </source>
</evidence>